<dbReference type="InterPro" id="IPR058912">
    <property type="entry name" value="HTH_animal"/>
</dbReference>
<protein>
    <recommendedName>
        <fullName evidence="2">Helix-turn-helix domain-containing protein</fullName>
    </recommendedName>
</protein>
<dbReference type="SUPFAM" id="SSF56672">
    <property type="entry name" value="DNA/RNA polymerases"/>
    <property type="match status" value="1"/>
</dbReference>
<dbReference type="Pfam" id="PF26215">
    <property type="entry name" value="HTH_animal"/>
    <property type="match status" value="1"/>
</dbReference>
<dbReference type="PANTHER" id="PTHR21301">
    <property type="entry name" value="REVERSE TRANSCRIPTASE"/>
    <property type="match status" value="1"/>
</dbReference>
<reference evidence="3 4" key="1">
    <citation type="submission" date="2016-03" db="EMBL/GenBank/DDBJ databases">
        <title>EvidentialGene: Evidence-directed Construction of Genes on Genomes.</title>
        <authorList>
            <person name="Gilbert D.G."/>
            <person name="Choi J.-H."/>
            <person name="Mockaitis K."/>
            <person name="Colbourne J."/>
            <person name="Pfrender M."/>
        </authorList>
    </citation>
    <scope>NUCLEOTIDE SEQUENCE [LARGE SCALE GENOMIC DNA]</scope>
    <source>
        <strain evidence="3 4">Xinb3</strain>
        <tissue evidence="3">Complete organism</tissue>
    </source>
</reference>
<evidence type="ECO:0000313" key="3">
    <source>
        <dbReference type="EMBL" id="KZS10907.1"/>
    </source>
</evidence>
<name>A0A164TZ89_9CRUS</name>
<dbReference type="PANTHER" id="PTHR21301:SF10">
    <property type="entry name" value="REVERSE TRANSCRIPTASE DOMAIN-CONTAINING PROTEIN"/>
    <property type="match status" value="1"/>
</dbReference>
<dbReference type="Proteomes" id="UP000076858">
    <property type="component" value="Unassembled WGS sequence"/>
</dbReference>
<dbReference type="GO" id="GO:0071897">
    <property type="term" value="P:DNA biosynthetic process"/>
    <property type="evidence" value="ECO:0007669"/>
    <property type="project" value="UniProtKB-ARBA"/>
</dbReference>
<evidence type="ECO:0000313" key="4">
    <source>
        <dbReference type="Proteomes" id="UP000076858"/>
    </source>
</evidence>
<evidence type="ECO:0000256" key="1">
    <source>
        <dbReference type="SAM" id="MobiDB-lite"/>
    </source>
</evidence>
<gene>
    <name evidence="3" type="ORF">APZ42_024562</name>
</gene>
<dbReference type="AlphaFoldDB" id="A0A164TZ89"/>
<feature type="domain" description="Helix-turn-helix" evidence="2">
    <location>
        <begin position="305"/>
        <end position="362"/>
    </location>
</feature>
<dbReference type="EMBL" id="LRGB01001663">
    <property type="protein sequence ID" value="KZS10907.1"/>
    <property type="molecule type" value="Genomic_DNA"/>
</dbReference>
<sequence>MIVRLLYQLVARRPFCPGIKKNPSLGAVNSLLLRLGLTHLPYIIPIARILHHFPKSFAVFLYKNMELSTSDEDMPHLIYEGRMLTESRDTSPLTHISQTFPGRPIVATFTSGTYLLDKFITELTAPLLPRIPGSLVDTNDLLDKLPKHRLPEGTLITTMDVNSLYPNIPWGPGMEAAASFYTNNLEFLRHTADQNNLLRPPSPALFKRILSAVLCNSIINFKDKRPPDWLITFQRFIDDILIISNHTEPNALSVMIESITTEHITYTHTQPSQSDNFLDITIHLETSTSTLVISPFTKETASGAYLHPASNHPGHVLSAIPYSQFLRLRRNSSTIEIFIKHTRRMMKDFKNMTYDKKLLKRSYNKALRWNSAMTSTTRQTYNSAFRLITTFNKYTNWKLKSHQLKSLYNNILDHYSKNGPFQNWKHVQVLQAKRPTIVFTNGPSINSRFSGQIKKPRDTHPRRTQVNMGLTSTQHDTSQPGGNTQASTALTPRWNSPTQTSNVSDQAQQINLDLAAHIVETRQGNTNSSTIQRILDRGLASRQGSLDWSNTYLRRKGKTLKEYYMLTPTQPKHRGTILYNGNTAYHFSRIAPASSQPFRPIYKILSQTGPHDWISIGREDFELLEPLVPTAKHLAALSALTQQ</sequence>
<organism evidence="3 4">
    <name type="scientific">Daphnia magna</name>
    <dbReference type="NCBI Taxonomy" id="35525"/>
    <lineage>
        <taxon>Eukaryota</taxon>
        <taxon>Metazoa</taxon>
        <taxon>Ecdysozoa</taxon>
        <taxon>Arthropoda</taxon>
        <taxon>Crustacea</taxon>
        <taxon>Branchiopoda</taxon>
        <taxon>Diplostraca</taxon>
        <taxon>Cladocera</taxon>
        <taxon>Anomopoda</taxon>
        <taxon>Daphniidae</taxon>
        <taxon>Daphnia</taxon>
    </lineage>
</organism>
<evidence type="ECO:0000259" key="2">
    <source>
        <dbReference type="Pfam" id="PF26215"/>
    </source>
</evidence>
<feature type="region of interest" description="Disordered" evidence="1">
    <location>
        <begin position="441"/>
        <end position="463"/>
    </location>
</feature>
<comment type="caution">
    <text evidence="3">The sequence shown here is derived from an EMBL/GenBank/DDBJ whole genome shotgun (WGS) entry which is preliminary data.</text>
</comment>
<dbReference type="OrthoDB" id="6379939at2759"/>
<feature type="region of interest" description="Disordered" evidence="1">
    <location>
        <begin position="470"/>
        <end position="489"/>
    </location>
</feature>
<dbReference type="InterPro" id="IPR043502">
    <property type="entry name" value="DNA/RNA_pol_sf"/>
</dbReference>
<feature type="compositionally biased region" description="Polar residues" evidence="1">
    <location>
        <begin position="441"/>
        <end position="450"/>
    </location>
</feature>
<keyword evidence="4" id="KW-1185">Reference proteome</keyword>
<proteinExistence type="predicted"/>
<accession>A0A164TZ89</accession>